<dbReference type="InterPro" id="IPR003856">
    <property type="entry name" value="LPS_length_determ_N"/>
</dbReference>
<feature type="transmembrane region" description="Helical" evidence="6">
    <location>
        <begin position="31"/>
        <end position="50"/>
    </location>
</feature>
<comment type="subcellular location">
    <subcellularLocation>
        <location evidence="1">Cell membrane</location>
        <topology evidence="1">Multi-pass membrane protein</topology>
    </subcellularLocation>
</comment>
<evidence type="ECO:0000256" key="3">
    <source>
        <dbReference type="ARBA" id="ARBA00022692"/>
    </source>
</evidence>
<keyword evidence="2" id="KW-1003">Cell membrane</keyword>
<protein>
    <recommendedName>
        <fullName evidence="7">Polysaccharide chain length determinant N-terminal domain-containing protein</fullName>
    </recommendedName>
</protein>
<evidence type="ECO:0000313" key="9">
    <source>
        <dbReference type="Proteomes" id="UP000231673"/>
    </source>
</evidence>
<keyword evidence="4 6" id="KW-1133">Transmembrane helix</keyword>
<feature type="domain" description="Polysaccharide chain length determinant N-terminal" evidence="7">
    <location>
        <begin position="17"/>
        <end position="88"/>
    </location>
</feature>
<evidence type="ECO:0000256" key="2">
    <source>
        <dbReference type="ARBA" id="ARBA00022475"/>
    </source>
</evidence>
<evidence type="ECO:0000256" key="1">
    <source>
        <dbReference type="ARBA" id="ARBA00004651"/>
    </source>
</evidence>
<dbReference type="Pfam" id="PF02706">
    <property type="entry name" value="Wzz"/>
    <property type="match status" value="1"/>
</dbReference>
<dbReference type="PANTHER" id="PTHR32309:SF31">
    <property type="entry name" value="CAPSULAR EXOPOLYSACCHARIDE FAMILY"/>
    <property type="match status" value="1"/>
</dbReference>
<evidence type="ECO:0000256" key="5">
    <source>
        <dbReference type="ARBA" id="ARBA00023136"/>
    </source>
</evidence>
<dbReference type="Proteomes" id="UP000231673">
    <property type="component" value="Unassembled WGS sequence"/>
</dbReference>
<gene>
    <name evidence="8" type="ORF">CO003_00660</name>
</gene>
<evidence type="ECO:0000256" key="4">
    <source>
        <dbReference type="ARBA" id="ARBA00022989"/>
    </source>
</evidence>
<feature type="transmembrane region" description="Helical" evidence="6">
    <location>
        <begin position="192"/>
        <end position="214"/>
    </location>
</feature>
<name>A0A2M7IEA8_9BACT</name>
<keyword evidence="3 6" id="KW-0812">Transmembrane</keyword>
<dbReference type="PANTHER" id="PTHR32309">
    <property type="entry name" value="TYROSINE-PROTEIN KINASE"/>
    <property type="match status" value="1"/>
</dbReference>
<organism evidence="8 9">
    <name type="scientific">Candidatus Portnoybacteria bacterium CG_4_8_14_3_um_filter_44_15</name>
    <dbReference type="NCBI Taxonomy" id="1974803"/>
    <lineage>
        <taxon>Bacteria</taxon>
        <taxon>Candidatus Portnoyibacteriota</taxon>
    </lineage>
</organism>
<dbReference type="GO" id="GO:0005886">
    <property type="term" value="C:plasma membrane"/>
    <property type="evidence" value="ECO:0007669"/>
    <property type="project" value="UniProtKB-SubCell"/>
</dbReference>
<dbReference type="InterPro" id="IPR050445">
    <property type="entry name" value="Bact_polysacc_biosynth/exp"/>
</dbReference>
<dbReference type="AlphaFoldDB" id="A0A2M7IEA8"/>
<proteinExistence type="predicted"/>
<accession>A0A2M7IEA8</accession>
<evidence type="ECO:0000259" key="7">
    <source>
        <dbReference type="Pfam" id="PF02706"/>
    </source>
</evidence>
<sequence length="236" mass="26669">MVDWKRLVNKAFFNRNMEIKEILNLINQKKWLIFWLTVLGAVLAFDLVVIQEPKYEAGSRILVVQKQAEGQDIYTISKSAQYLTGILKEAVYSDSFFDKVLLFAPDIGKDGFSDKIKERRKEWRESVKVNIVRDLGEMGINVYSSDKDRAEQINKAVIEVLGKEHDFYHGGGDNVQIKVLDYPLVGEKPVSINLWLGTILGGLIGFSAGIFRAVGRKTKTEIKPETSSLEGNNISL</sequence>
<keyword evidence="5 6" id="KW-0472">Membrane</keyword>
<reference evidence="9" key="1">
    <citation type="submission" date="2017-09" db="EMBL/GenBank/DDBJ databases">
        <title>Depth-based differentiation of microbial function through sediment-hosted aquifers and enrichment of novel symbionts in the deep terrestrial subsurface.</title>
        <authorList>
            <person name="Probst A.J."/>
            <person name="Ladd B."/>
            <person name="Jarett J.K."/>
            <person name="Geller-Mcgrath D.E."/>
            <person name="Sieber C.M.K."/>
            <person name="Emerson J.B."/>
            <person name="Anantharaman K."/>
            <person name="Thomas B.C."/>
            <person name="Malmstrom R."/>
            <person name="Stieglmeier M."/>
            <person name="Klingl A."/>
            <person name="Woyke T."/>
            <person name="Ryan C.M."/>
            <person name="Banfield J.F."/>
        </authorList>
    </citation>
    <scope>NUCLEOTIDE SEQUENCE [LARGE SCALE GENOMIC DNA]</scope>
</reference>
<comment type="caution">
    <text evidence="8">The sequence shown here is derived from an EMBL/GenBank/DDBJ whole genome shotgun (WGS) entry which is preliminary data.</text>
</comment>
<evidence type="ECO:0000313" key="8">
    <source>
        <dbReference type="EMBL" id="PIW74809.1"/>
    </source>
</evidence>
<dbReference type="EMBL" id="PFGW01000015">
    <property type="protein sequence ID" value="PIW74809.1"/>
    <property type="molecule type" value="Genomic_DNA"/>
</dbReference>
<evidence type="ECO:0000256" key="6">
    <source>
        <dbReference type="SAM" id="Phobius"/>
    </source>
</evidence>